<dbReference type="Proteomes" id="UP001472677">
    <property type="component" value="Unassembled WGS sequence"/>
</dbReference>
<reference evidence="1 2" key="1">
    <citation type="journal article" date="2024" name="G3 (Bethesda)">
        <title>Genome assembly of Hibiscus sabdariffa L. provides insights into metabolisms of medicinal natural products.</title>
        <authorList>
            <person name="Kim T."/>
        </authorList>
    </citation>
    <scope>NUCLEOTIDE SEQUENCE [LARGE SCALE GENOMIC DNA]</scope>
    <source>
        <strain evidence="1">TK-2024</strain>
        <tissue evidence="1">Old leaves</tissue>
    </source>
</reference>
<comment type="caution">
    <text evidence="1">The sequence shown here is derived from an EMBL/GenBank/DDBJ whole genome shotgun (WGS) entry which is preliminary data.</text>
</comment>
<evidence type="ECO:0000313" key="1">
    <source>
        <dbReference type="EMBL" id="KAK8504447.1"/>
    </source>
</evidence>
<organism evidence="1 2">
    <name type="scientific">Hibiscus sabdariffa</name>
    <name type="common">roselle</name>
    <dbReference type="NCBI Taxonomy" id="183260"/>
    <lineage>
        <taxon>Eukaryota</taxon>
        <taxon>Viridiplantae</taxon>
        <taxon>Streptophyta</taxon>
        <taxon>Embryophyta</taxon>
        <taxon>Tracheophyta</taxon>
        <taxon>Spermatophyta</taxon>
        <taxon>Magnoliopsida</taxon>
        <taxon>eudicotyledons</taxon>
        <taxon>Gunneridae</taxon>
        <taxon>Pentapetalae</taxon>
        <taxon>rosids</taxon>
        <taxon>malvids</taxon>
        <taxon>Malvales</taxon>
        <taxon>Malvaceae</taxon>
        <taxon>Malvoideae</taxon>
        <taxon>Hibiscus</taxon>
    </lineage>
</organism>
<protein>
    <submittedName>
        <fullName evidence="1">Uncharacterized protein</fullName>
    </submittedName>
</protein>
<evidence type="ECO:0000313" key="2">
    <source>
        <dbReference type="Proteomes" id="UP001472677"/>
    </source>
</evidence>
<gene>
    <name evidence="1" type="ORF">V6N12_030543</name>
</gene>
<proteinExistence type="predicted"/>
<keyword evidence="2" id="KW-1185">Reference proteome</keyword>
<sequence>MFKVVIEFEKKYISLDPPQFLQLQHQYIHPVECLLSLGLAKLLLLTRDIHQLFGVHERVVYDLSSTCKEWFENSLAILQPKEFIDFVVLIWNRRNLQVHEGKTTPWLIIMHANKLQLCYKHRHERPSLKEFNGENLIETLSKLILMAVQNPFPSHLMQLLLKLMLVMKLCF</sequence>
<name>A0ABR2BC58_9ROSI</name>
<dbReference type="EMBL" id="JBBPBM010000142">
    <property type="protein sequence ID" value="KAK8504447.1"/>
    <property type="molecule type" value="Genomic_DNA"/>
</dbReference>
<accession>A0ABR2BC58</accession>